<sequence>MGGRMTPELERLEHEIFKHRRVRRIGLIREAWAAYMKTLEPKEPWWKRWLRRQEK</sequence>
<protein>
    <submittedName>
        <fullName evidence="1">Uncharacterized protein</fullName>
    </submittedName>
</protein>
<proteinExistence type="predicted"/>
<reference evidence="1" key="1">
    <citation type="submission" date="2020-03" db="EMBL/GenBank/DDBJ databases">
        <title>The deep terrestrial virosphere.</title>
        <authorList>
            <person name="Holmfeldt K."/>
            <person name="Nilsson E."/>
            <person name="Simone D."/>
            <person name="Lopez-Fernandez M."/>
            <person name="Wu X."/>
            <person name="de Brujin I."/>
            <person name="Lundin D."/>
            <person name="Andersson A."/>
            <person name="Bertilsson S."/>
            <person name="Dopson M."/>
        </authorList>
    </citation>
    <scope>NUCLEOTIDE SEQUENCE</scope>
    <source>
        <strain evidence="1">TM448A06050</strain>
    </source>
</reference>
<accession>A0A6H2A532</accession>
<dbReference type="EMBL" id="MT144546">
    <property type="protein sequence ID" value="QJA54878.1"/>
    <property type="molecule type" value="Genomic_DNA"/>
</dbReference>
<dbReference type="AlphaFoldDB" id="A0A6H2A532"/>
<evidence type="ECO:0000313" key="1">
    <source>
        <dbReference type="EMBL" id="QJA54878.1"/>
    </source>
</evidence>
<gene>
    <name evidence="1" type="ORF">TM448A06050_0009</name>
</gene>
<organism evidence="1">
    <name type="scientific">viral metagenome</name>
    <dbReference type="NCBI Taxonomy" id="1070528"/>
    <lineage>
        <taxon>unclassified sequences</taxon>
        <taxon>metagenomes</taxon>
        <taxon>organismal metagenomes</taxon>
    </lineage>
</organism>
<name>A0A6H2A532_9ZZZZ</name>